<evidence type="ECO:0000313" key="11">
    <source>
        <dbReference type="Proteomes" id="UP000008711"/>
    </source>
</evidence>
<dbReference type="PROSITE" id="PS50240">
    <property type="entry name" value="TRYPSIN_DOM"/>
    <property type="match status" value="1"/>
</dbReference>
<dbReference type="FunFam" id="2.40.10.10:FF:000028">
    <property type="entry name" value="Serine protease easter"/>
    <property type="match status" value="1"/>
</dbReference>
<protein>
    <submittedName>
        <fullName evidence="10">GG19643</fullName>
    </submittedName>
</protein>
<dbReference type="OrthoDB" id="6380398at2759"/>
<evidence type="ECO:0000256" key="4">
    <source>
        <dbReference type="ARBA" id="ARBA00023145"/>
    </source>
</evidence>
<dbReference type="PhylomeDB" id="B3P149"/>
<dbReference type="Gene3D" id="2.40.10.10">
    <property type="entry name" value="Trypsin-like serine proteases"/>
    <property type="match status" value="2"/>
</dbReference>
<dbReference type="SUPFAM" id="SSF50494">
    <property type="entry name" value="Trypsin-like serine proteases"/>
    <property type="match status" value="1"/>
</dbReference>
<dbReference type="PROSITE" id="PS00134">
    <property type="entry name" value="TRYPSIN_HIS"/>
    <property type="match status" value="1"/>
</dbReference>
<gene>
    <name evidence="10" type="primary">Dere\GG19643</name>
    <name evidence="10" type="ORF">Dere_GG19643</name>
</gene>
<keyword evidence="2 8" id="KW-0732">Signal</keyword>
<dbReference type="PRINTS" id="PR00722">
    <property type="entry name" value="CHYMOTRYPSIN"/>
</dbReference>
<evidence type="ECO:0000256" key="3">
    <source>
        <dbReference type="ARBA" id="ARBA00022837"/>
    </source>
</evidence>
<keyword evidence="6" id="KW-0325">Glycoprotein</keyword>
<dbReference type="MEROPS" id="S01.A68"/>
<evidence type="ECO:0000256" key="1">
    <source>
        <dbReference type="ARBA" id="ARBA00022723"/>
    </source>
</evidence>
<organism evidence="10 11">
    <name type="scientific">Drosophila erecta</name>
    <name type="common">Fruit fly</name>
    <dbReference type="NCBI Taxonomy" id="7220"/>
    <lineage>
        <taxon>Eukaryota</taxon>
        <taxon>Metazoa</taxon>
        <taxon>Ecdysozoa</taxon>
        <taxon>Arthropoda</taxon>
        <taxon>Hexapoda</taxon>
        <taxon>Insecta</taxon>
        <taxon>Pterygota</taxon>
        <taxon>Neoptera</taxon>
        <taxon>Endopterygota</taxon>
        <taxon>Diptera</taxon>
        <taxon>Brachycera</taxon>
        <taxon>Muscomorpha</taxon>
        <taxon>Ephydroidea</taxon>
        <taxon>Drosophilidae</taxon>
        <taxon>Drosophila</taxon>
        <taxon>Sophophora</taxon>
    </lineage>
</organism>
<dbReference type="Pfam" id="PF00089">
    <property type="entry name" value="Trypsin"/>
    <property type="match status" value="1"/>
</dbReference>
<dbReference type="GO" id="GO:0004252">
    <property type="term" value="F:serine-type endopeptidase activity"/>
    <property type="evidence" value="ECO:0007669"/>
    <property type="project" value="InterPro"/>
</dbReference>
<feature type="chain" id="PRO_5002795975" evidence="8">
    <location>
        <begin position="23"/>
        <end position="337"/>
    </location>
</feature>
<dbReference type="PANTHER" id="PTHR24256">
    <property type="entry name" value="TRYPTASE-RELATED"/>
    <property type="match status" value="1"/>
</dbReference>
<keyword evidence="5" id="KW-1015">Disulfide bond</keyword>
<dbReference type="GO" id="GO:0006508">
    <property type="term" value="P:proteolysis"/>
    <property type="evidence" value="ECO:0007669"/>
    <property type="project" value="InterPro"/>
</dbReference>
<dbReference type="AlphaFoldDB" id="B3P149"/>
<dbReference type="EMBL" id="CH954181">
    <property type="protein sequence ID" value="EDV49238.1"/>
    <property type="molecule type" value="Genomic_DNA"/>
</dbReference>
<keyword evidence="4" id="KW-0865">Zymogen</keyword>
<dbReference type="InterPro" id="IPR009003">
    <property type="entry name" value="Peptidase_S1_PA"/>
</dbReference>
<dbReference type="HOGENOM" id="CLU_006842_0_3_1"/>
<keyword evidence="3" id="KW-0106">Calcium</keyword>
<evidence type="ECO:0000256" key="5">
    <source>
        <dbReference type="ARBA" id="ARBA00023157"/>
    </source>
</evidence>
<dbReference type="eggNOG" id="KOG3627">
    <property type="taxonomic scope" value="Eukaryota"/>
</dbReference>
<accession>B3P149</accession>
<dbReference type="InterPro" id="IPR043504">
    <property type="entry name" value="Peptidase_S1_PA_chymotrypsin"/>
</dbReference>
<dbReference type="CDD" id="cd00190">
    <property type="entry name" value="Tryp_SPc"/>
    <property type="match status" value="1"/>
</dbReference>
<dbReference type="OMA" id="PDVCKSN"/>
<dbReference type="SMART" id="SM00020">
    <property type="entry name" value="Tryp_SPc"/>
    <property type="match status" value="1"/>
</dbReference>
<proteinExistence type="inferred from homology"/>
<dbReference type="KEGG" id="der:6553584"/>
<dbReference type="InterPro" id="IPR001314">
    <property type="entry name" value="Peptidase_S1A"/>
</dbReference>
<evidence type="ECO:0000256" key="2">
    <source>
        <dbReference type="ARBA" id="ARBA00022729"/>
    </source>
</evidence>
<name>B3P149_DROER</name>
<keyword evidence="1" id="KW-0479">Metal-binding</keyword>
<feature type="domain" description="Peptidase S1" evidence="9">
    <location>
        <begin position="79"/>
        <end position="337"/>
    </location>
</feature>
<comment type="similarity">
    <text evidence="7">Belongs to the peptidase S1 family. CLIP subfamily.</text>
</comment>
<keyword evidence="11" id="KW-1185">Reference proteome</keyword>
<evidence type="ECO:0000256" key="7">
    <source>
        <dbReference type="ARBA" id="ARBA00024195"/>
    </source>
</evidence>
<evidence type="ECO:0000256" key="6">
    <source>
        <dbReference type="ARBA" id="ARBA00023180"/>
    </source>
</evidence>
<evidence type="ECO:0000259" key="9">
    <source>
        <dbReference type="PROSITE" id="PS50240"/>
    </source>
</evidence>
<dbReference type="GO" id="GO:0046872">
    <property type="term" value="F:metal ion binding"/>
    <property type="evidence" value="ECO:0007669"/>
    <property type="project" value="UniProtKB-KW"/>
</dbReference>
<reference evidence="10 11" key="2">
    <citation type="journal article" date="2008" name="Bioinformatics">
        <title>Assembly reconciliation.</title>
        <authorList>
            <person name="Zimin A.V."/>
            <person name="Smith D.R."/>
            <person name="Sutton G."/>
            <person name="Yorke J.A."/>
        </authorList>
    </citation>
    <scope>NUCLEOTIDE SEQUENCE [LARGE SCALE GENOMIC DNA]</scope>
    <source>
        <strain evidence="10 11">TSC#14021-0224.01</strain>
    </source>
</reference>
<evidence type="ECO:0000256" key="8">
    <source>
        <dbReference type="SAM" id="SignalP"/>
    </source>
</evidence>
<dbReference type="InterPro" id="IPR051487">
    <property type="entry name" value="Ser/Thr_Proteases_Immune/Dev"/>
</dbReference>
<dbReference type="InterPro" id="IPR018114">
    <property type="entry name" value="TRYPSIN_HIS"/>
</dbReference>
<evidence type="ECO:0000313" key="10">
    <source>
        <dbReference type="EMBL" id="EDV49238.1"/>
    </source>
</evidence>
<dbReference type="InterPro" id="IPR001254">
    <property type="entry name" value="Trypsin_dom"/>
</dbReference>
<sequence length="337" mass="38263">MYLGLIGYFLLMLQILLPQTNGKGCQFATKCVQLHNCPKMRANMITNSSIRVCGMNKICCPNPKTYMLPDTCGISRRKPTKGRVPTPNEFPWIAMLLYSLKNNMSQKEFPRCGGSLINKWYVLTAAHCVDYPFLPPSLVLKRVRLGEHDRSTNPDWIIVNGRGRNVHPYLEIDVDQIIAHEQFNRGKKMINDIALLRLKVPVRYTTAIQPICIPIPQRISLHKREFRASGWPEIGQGFQSEVLLRSFIAERHPDVCKSNEDFDFRSQICAGGLDGNHTRQGDSGGPLMETVLHGTVLVTYATGIISYGLTPPCQENRCKPEFHTNTAYFREWIISKL</sequence>
<dbReference type="Proteomes" id="UP000008711">
    <property type="component" value="Unassembled WGS sequence"/>
</dbReference>
<reference evidence="10 11" key="1">
    <citation type="journal article" date="2007" name="Nature">
        <title>Evolution of genes and genomes on the Drosophila phylogeny.</title>
        <authorList>
            <consortium name="Drosophila 12 Genomes Consortium"/>
            <person name="Clark A.G."/>
            <person name="Eisen M.B."/>
            <person name="Smith D.R."/>
            <person name="Bergman C.M."/>
            <person name="Oliver B."/>
            <person name="Markow T.A."/>
            <person name="Kaufman T.C."/>
            <person name="Kellis M."/>
            <person name="Gelbart W."/>
            <person name="Iyer V.N."/>
            <person name="Pollard D.A."/>
            <person name="Sackton T.B."/>
            <person name="Larracuente A.M."/>
            <person name="Singh N.D."/>
            <person name="Abad J.P."/>
            <person name="Abt D.N."/>
            <person name="Adryan B."/>
            <person name="Aguade M."/>
            <person name="Akashi H."/>
            <person name="Anderson W.W."/>
            <person name="Aquadro C.F."/>
            <person name="Ardell D.H."/>
            <person name="Arguello R."/>
            <person name="Artieri C.G."/>
            <person name="Barbash D.A."/>
            <person name="Barker D."/>
            <person name="Barsanti P."/>
            <person name="Batterham P."/>
            <person name="Batzoglou S."/>
            <person name="Begun D."/>
            <person name="Bhutkar A."/>
            <person name="Blanco E."/>
            <person name="Bosak S.A."/>
            <person name="Bradley R.K."/>
            <person name="Brand A.D."/>
            <person name="Brent M.R."/>
            <person name="Brooks A.N."/>
            <person name="Brown R.H."/>
            <person name="Butlin R.K."/>
            <person name="Caggese C."/>
            <person name="Calvi B.R."/>
            <person name="Bernardo de Carvalho A."/>
            <person name="Caspi A."/>
            <person name="Castrezana S."/>
            <person name="Celniker S.E."/>
            <person name="Chang J.L."/>
            <person name="Chapple C."/>
            <person name="Chatterji S."/>
            <person name="Chinwalla A."/>
            <person name="Civetta A."/>
            <person name="Clifton S.W."/>
            <person name="Comeron J.M."/>
            <person name="Costello J.C."/>
            <person name="Coyne J.A."/>
            <person name="Daub J."/>
            <person name="David R.G."/>
            <person name="Delcher A.L."/>
            <person name="Delehaunty K."/>
            <person name="Do C.B."/>
            <person name="Ebling H."/>
            <person name="Edwards K."/>
            <person name="Eickbush T."/>
            <person name="Evans J.D."/>
            <person name="Filipski A."/>
            <person name="Findeiss S."/>
            <person name="Freyhult E."/>
            <person name="Fulton L."/>
            <person name="Fulton R."/>
            <person name="Garcia A.C."/>
            <person name="Gardiner A."/>
            <person name="Garfield D.A."/>
            <person name="Garvin B.E."/>
            <person name="Gibson G."/>
            <person name="Gilbert D."/>
            <person name="Gnerre S."/>
            <person name="Godfrey J."/>
            <person name="Good R."/>
            <person name="Gotea V."/>
            <person name="Gravely B."/>
            <person name="Greenberg A.J."/>
            <person name="Griffiths-Jones S."/>
            <person name="Gross S."/>
            <person name="Guigo R."/>
            <person name="Gustafson E.A."/>
            <person name="Haerty W."/>
            <person name="Hahn M.W."/>
            <person name="Halligan D.L."/>
            <person name="Halpern A.L."/>
            <person name="Halter G.M."/>
            <person name="Han M.V."/>
            <person name="Heger A."/>
            <person name="Hillier L."/>
            <person name="Hinrichs A.S."/>
            <person name="Holmes I."/>
            <person name="Hoskins R.A."/>
            <person name="Hubisz M.J."/>
            <person name="Hultmark D."/>
            <person name="Huntley M.A."/>
            <person name="Jaffe D.B."/>
            <person name="Jagadeeshan S."/>
            <person name="Jeck W.R."/>
            <person name="Johnson J."/>
            <person name="Jones C.D."/>
            <person name="Jordan W.C."/>
            <person name="Karpen G.H."/>
            <person name="Kataoka E."/>
            <person name="Keightley P.D."/>
            <person name="Kheradpour P."/>
            <person name="Kirkness E.F."/>
            <person name="Koerich L.B."/>
            <person name="Kristiansen K."/>
            <person name="Kudrna D."/>
            <person name="Kulathinal R.J."/>
            <person name="Kumar S."/>
            <person name="Kwok R."/>
            <person name="Lander E."/>
            <person name="Langley C.H."/>
            <person name="Lapoint R."/>
            <person name="Lazzaro B.P."/>
            <person name="Lee S.J."/>
            <person name="Levesque L."/>
            <person name="Li R."/>
            <person name="Lin C.F."/>
            <person name="Lin M.F."/>
            <person name="Lindblad-Toh K."/>
            <person name="Llopart A."/>
            <person name="Long M."/>
            <person name="Low L."/>
            <person name="Lozovsky E."/>
            <person name="Lu J."/>
            <person name="Luo M."/>
            <person name="Machado C.A."/>
            <person name="Makalowski W."/>
            <person name="Marzo M."/>
            <person name="Matsuda M."/>
            <person name="Matzkin L."/>
            <person name="McAllister B."/>
            <person name="McBride C.S."/>
            <person name="McKernan B."/>
            <person name="McKernan K."/>
            <person name="Mendez-Lago M."/>
            <person name="Minx P."/>
            <person name="Mollenhauer M.U."/>
            <person name="Montooth K."/>
            <person name="Mount S.M."/>
            <person name="Mu X."/>
            <person name="Myers E."/>
            <person name="Negre B."/>
            <person name="Newfeld S."/>
            <person name="Nielsen R."/>
            <person name="Noor M.A."/>
            <person name="O'Grady P."/>
            <person name="Pachter L."/>
            <person name="Papaceit M."/>
            <person name="Parisi M.J."/>
            <person name="Parisi M."/>
            <person name="Parts L."/>
            <person name="Pedersen J.S."/>
            <person name="Pesole G."/>
            <person name="Phillippy A.M."/>
            <person name="Ponting C.P."/>
            <person name="Pop M."/>
            <person name="Porcelli D."/>
            <person name="Powell J.R."/>
            <person name="Prohaska S."/>
            <person name="Pruitt K."/>
            <person name="Puig M."/>
            <person name="Quesneville H."/>
            <person name="Ram K.R."/>
            <person name="Rand D."/>
            <person name="Rasmussen M.D."/>
            <person name="Reed L.K."/>
            <person name="Reenan R."/>
            <person name="Reily A."/>
            <person name="Remington K.A."/>
            <person name="Rieger T.T."/>
            <person name="Ritchie M.G."/>
            <person name="Robin C."/>
            <person name="Rogers Y.H."/>
            <person name="Rohde C."/>
            <person name="Rozas J."/>
            <person name="Rubenfield M.J."/>
            <person name="Ruiz A."/>
            <person name="Russo S."/>
            <person name="Salzberg S.L."/>
            <person name="Sanchez-Gracia A."/>
            <person name="Saranga D.J."/>
            <person name="Sato H."/>
            <person name="Schaeffer S.W."/>
            <person name="Schatz M.C."/>
            <person name="Schlenke T."/>
            <person name="Schwartz R."/>
            <person name="Segarra C."/>
            <person name="Singh R.S."/>
            <person name="Sirot L."/>
            <person name="Sirota M."/>
            <person name="Sisneros N.B."/>
            <person name="Smith C.D."/>
            <person name="Smith T.F."/>
            <person name="Spieth J."/>
            <person name="Stage D.E."/>
            <person name="Stark A."/>
            <person name="Stephan W."/>
            <person name="Strausberg R.L."/>
            <person name="Strempel S."/>
            <person name="Sturgill D."/>
            <person name="Sutton G."/>
            <person name="Sutton G.G."/>
            <person name="Tao W."/>
            <person name="Teichmann S."/>
            <person name="Tobari Y.N."/>
            <person name="Tomimura Y."/>
            <person name="Tsolas J.M."/>
            <person name="Valente V.L."/>
            <person name="Venter E."/>
            <person name="Venter J.C."/>
            <person name="Vicario S."/>
            <person name="Vieira F.G."/>
            <person name="Vilella A.J."/>
            <person name="Villasante A."/>
            <person name="Walenz B."/>
            <person name="Wang J."/>
            <person name="Wasserman M."/>
            <person name="Watts T."/>
            <person name="Wilson D."/>
            <person name="Wilson R.K."/>
            <person name="Wing R.A."/>
            <person name="Wolfner M.F."/>
            <person name="Wong A."/>
            <person name="Wong G.K."/>
            <person name="Wu C.I."/>
            <person name="Wu G."/>
            <person name="Yamamoto D."/>
            <person name="Yang H.P."/>
            <person name="Yang S.P."/>
            <person name="Yorke J.A."/>
            <person name="Yoshida K."/>
            <person name="Zdobnov E."/>
            <person name="Zhang P."/>
            <person name="Zhang Y."/>
            <person name="Zimin A.V."/>
            <person name="Baldwin J."/>
            <person name="Abdouelleil A."/>
            <person name="Abdulkadir J."/>
            <person name="Abebe A."/>
            <person name="Abera B."/>
            <person name="Abreu J."/>
            <person name="Acer S.C."/>
            <person name="Aftuck L."/>
            <person name="Alexander A."/>
            <person name="An P."/>
            <person name="Anderson E."/>
            <person name="Anderson S."/>
            <person name="Arachi H."/>
            <person name="Azer M."/>
            <person name="Bachantsang P."/>
            <person name="Barry A."/>
            <person name="Bayul T."/>
            <person name="Berlin A."/>
            <person name="Bessette D."/>
            <person name="Bloom T."/>
            <person name="Blye J."/>
            <person name="Boguslavskiy L."/>
            <person name="Bonnet C."/>
            <person name="Boukhgalter B."/>
            <person name="Bourzgui I."/>
            <person name="Brown A."/>
            <person name="Cahill P."/>
            <person name="Channer S."/>
            <person name="Cheshatsang Y."/>
            <person name="Chuda L."/>
            <person name="Citroen M."/>
            <person name="Collymore A."/>
            <person name="Cooke P."/>
            <person name="Costello M."/>
            <person name="D'Aco K."/>
            <person name="Daza R."/>
            <person name="De Haan G."/>
            <person name="DeGray S."/>
            <person name="DeMaso C."/>
            <person name="Dhargay N."/>
            <person name="Dooley K."/>
            <person name="Dooley E."/>
            <person name="Doricent M."/>
            <person name="Dorje P."/>
            <person name="Dorjee K."/>
            <person name="Dupes A."/>
            <person name="Elong R."/>
            <person name="Falk J."/>
            <person name="Farina A."/>
            <person name="Faro S."/>
            <person name="Ferguson D."/>
            <person name="Fisher S."/>
            <person name="Foley C.D."/>
            <person name="Franke A."/>
            <person name="Friedrich D."/>
            <person name="Gadbois L."/>
            <person name="Gearin G."/>
            <person name="Gearin C.R."/>
            <person name="Giannoukos G."/>
            <person name="Goode T."/>
            <person name="Graham J."/>
            <person name="Grandbois E."/>
            <person name="Grewal S."/>
            <person name="Gyaltsen K."/>
            <person name="Hafez N."/>
            <person name="Hagos B."/>
            <person name="Hall J."/>
            <person name="Henson C."/>
            <person name="Hollinger A."/>
            <person name="Honan T."/>
            <person name="Huard M.D."/>
            <person name="Hughes L."/>
            <person name="Hurhula B."/>
            <person name="Husby M.E."/>
            <person name="Kamat A."/>
            <person name="Kanga B."/>
            <person name="Kashin S."/>
            <person name="Khazanovich D."/>
            <person name="Kisner P."/>
            <person name="Lance K."/>
            <person name="Lara M."/>
            <person name="Lee W."/>
            <person name="Lennon N."/>
            <person name="Letendre F."/>
            <person name="LeVine R."/>
            <person name="Lipovsky A."/>
            <person name="Liu X."/>
            <person name="Liu J."/>
            <person name="Liu S."/>
            <person name="Lokyitsang T."/>
            <person name="Lokyitsang Y."/>
            <person name="Lubonja R."/>
            <person name="Lui A."/>
            <person name="MacDonald P."/>
            <person name="Magnisalis V."/>
            <person name="Maru K."/>
            <person name="Matthews C."/>
            <person name="McCusker W."/>
            <person name="McDonough S."/>
            <person name="Mehta T."/>
            <person name="Meldrim J."/>
            <person name="Meneus L."/>
            <person name="Mihai O."/>
            <person name="Mihalev A."/>
            <person name="Mihova T."/>
            <person name="Mittelman R."/>
            <person name="Mlenga V."/>
            <person name="Montmayeur A."/>
            <person name="Mulrain L."/>
            <person name="Navidi A."/>
            <person name="Naylor J."/>
            <person name="Negash T."/>
            <person name="Nguyen T."/>
            <person name="Nguyen N."/>
            <person name="Nicol R."/>
            <person name="Norbu C."/>
            <person name="Norbu N."/>
            <person name="Novod N."/>
            <person name="O'Neill B."/>
            <person name="Osman S."/>
            <person name="Markiewicz E."/>
            <person name="Oyono O.L."/>
            <person name="Patti C."/>
            <person name="Phunkhang P."/>
            <person name="Pierre F."/>
            <person name="Priest M."/>
            <person name="Raghuraman S."/>
            <person name="Rege F."/>
            <person name="Reyes R."/>
            <person name="Rise C."/>
            <person name="Rogov P."/>
            <person name="Ross K."/>
            <person name="Ryan E."/>
            <person name="Settipalli S."/>
            <person name="Shea T."/>
            <person name="Sherpa N."/>
            <person name="Shi L."/>
            <person name="Shih D."/>
            <person name="Sparrow T."/>
            <person name="Spaulding J."/>
            <person name="Stalker J."/>
            <person name="Stange-Thomann N."/>
            <person name="Stavropoulos S."/>
            <person name="Stone C."/>
            <person name="Strader C."/>
            <person name="Tesfaye S."/>
            <person name="Thomson T."/>
            <person name="Thoulutsang Y."/>
            <person name="Thoulutsang D."/>
            <person name="Topham K."/>
            <person name="Topping I."/>
            <person name="Tsamla T."/>
            <person name="Vassiliev H."/>
            <person name="Vo A."/>
            <person name="Wangchuk T."/>
            <person name="Wangdi T."/>
            <person name="Weiand M."/>
            <person name="Wilkinson J."/>
            <person name="Wilson A."/>
            <person name="Yadav S."/>
            <person name="Young G."/>
            <person name="Yu Q."/>
            <person name="Zembek L."/>
            <person name="Zhong D."/>
            <person name="Zimmer A."/>
            <person name="Zwirko Z."/>
            <person name="Jaffe D.B."/>
            <person name="Alvarez P."/>
            <person name="Brockman W."/>
            <person name="Butler J."/>
            <person name="Chin C."/>
            <person name="Gnerre S."/>
            <person name="Grabherr M."/>
            <person name="Kleber M."/>
            <person name="Mauceli E."/>
            <person name="MacCallum I."/>
        </authorList>
    </citation>
    <scope>NUCLEOTIDE SEQUENCE [LARGE SCALE GENOMIC DNA]</scope>
    <source>
        <strain evidence="10 11">TSC#14021-0224.01</strain>
    </source>
</reference>
<feature type="signal peptide" evidence="8">
    <location>
        <begin position="1"/>
        <end position="22"/>
    </location>
</feature>